<feature type="region of interest" description="Disordered" evidence="1">
    <location>
        <begin position="21"/>
        <end position="43"/>
    </location>
</feature>
<dbReference type="Proteomes" id="UP000269292">
    <property type="component" value="Segment"/>
</dbReference>
<keyword evidence="3" id="KW-1185">Reference proteome</keyword>
<name>A0A386KCU6_9CAUD</name>
<evidence type="ECO:0000313" key="3">
    <source>
        <dbReference type="Proteomes" id="UP000269292"/>
    </source>
</evidence>
<dbReference type="EMBL" id="MH744423">
    <property type="protein sequence ID" value="AYD82030.1"/>
    <property type="molecule type" value="Genomic_DNA"/>
</dbReference>
<evidence type="ECO:0000313" key="2">
    <source>
        <dbReference type="EMBL" id="AYD82030.1"/>
    </source>
</evidence>
<gene>
    <name evidence="2" type="primary">35</name>
    <name evidence="2" type="ORF">SEA_SAGUARO_35</name>
</gene>
<dbReference type="GeneID" id="60321105"/>
<organism evidence="2 3">
    <name type="scientific">Mycobacterium phage Saguaro</name>
    <dbReference type="NCBI Taxonomy" id="2315616"/>
    <lineage>
        <taxon>Viruses</taxon>
        <taxon>Duplodnaviria</taxon>
        <taxon>Heunggongvirae</taxon>
        <taxon>Uroviricota</taxon>
        <taxon>Caudoviricetes</taxon>
        <taxon>Bclasvirinae</taxon>
        <taxon>Saguarovirus</taxon>
        <taxon>Saguarovirus saguaro</taxon>
    </lineage>
</organism>
<reference evidence="2 3" key="1">
    <citation type="submission" date="2018-08" db="EMBL/GenBank/DDBJ databases">
        <authorList>
            <person name="Washington J.M."/>
            <person name="Garlena R.A."/>
            <person name="Russell D.A."/>
            <person name="Pope W.H."/>
            <person name="Jacobs-Sera D."/>
            <person name="Hatfull G.F."/>
        </authorList>
    </citation>
    <scope>NUCLEOTIDE SEQUENCE [LARGE SCALE GENOMIC DNA]</scope>
</reference>
<proteinExistence type="predicted"/>
<accession>A0A386KCU6</accession>
<protein>
    <submittedName>
        <fullName evidence="2">Uncharacterized protein</fullName>
    </submittedName>
</protein>
<feature type="compositionally biased region" description="Pro residues" evidence="1">
    <location>
        <begin position="25"/>
        <end position="36"/>
    </location>
</feature>
<sequence length="125" mass="14014">MTQPHPDEDYEWALGFDAATVPVESMPPQPQEPLPLGPDASEAEQRAYAGRLAEYAEAKRRYDADVAALLTSDANWSSQRTPLATREEAEAHVKEFLAVHATNPLVRNAGLYRAPRREWERVELS</sequence>
<dbReference type="KEGG" id="vg:60321105"/>
<dbReference type="RefSeq" id="YP_009949698.1">
    <property type="nucleotide sequence ID" value="NC_051583.1"/>
</dbReference>
<evidence type="ECO:0000256" key="1">
    <source>
        <dbReference type="SAM" id="MobiDB-lite"/>
    </source>
</evidence>